<feature type="region of interest" description="Disordered" evidence="2">
    <location>
        <begin position="493"/>
        <end position="512"/>
    </location>
</feature>
<feature type="domain" description="Amidohydrolase-related" evidence="3">
    <location>
        <begin position="86"/>
        <end position="436"/>
    </location>
</feature>
<dbReference type="Gene3D" id="3.20.20.140">
    <property type="entry name" value="Metal-dependent hydrolases"/>
    <property type="match status" value="1"/>
</dbReference>
<dbReference type="InterPro" id="IPR011059">
    <property type="entry name" value="Metal-dep_hydrolase_composite"/>
</dbReference>
<evidence type="ECO:0000259" key="3">
    <source>
        <dbReference type="Pfam" id="PF01979"/>
    </source>
</evidence>
<dbReference type="RefSeq" id="WP_081113036.1">
    <property type="nucleotide sequence ID" value="NZ_JARSIW010000010.1"/>
</dbReference>
<feature type="compositionally biased region" description="Basic and acidic residues" evidence="2">
    <location>
        <begin position="498"/>
        <end position="512"/>
    </location>
</feature>
<dbReference type="InterPro" id="IPR006680">
    <property type="entry name" value="Amidohydro-rel"/>
</dbReference>
<dbReference type="Gene3D" id="2.30.40.10">
    <property type="entry name" value="Urease, subunit C, domain 1"/>
    <property type="match status" value="1"/>
</dbReference>
<organism evidence="4 5">
    <name type="scientific">Peribacillus simplex</name>
    <dbReference type="NCBI Taxonomy" id="1478"/>
    <lineage>
        <taxon>Bacteria</taxon>
        <taxon>Bacillati</taxon>
        <taxon>Bacillota</taxon>
        <taxon>Bacilli</taxon>
        <taxon>Bacillales</taxon>
        <taxon>Bacillaceae</taxon>
        <taxon>Peribacillus</taxon>
    </lineage>
</organism>
<reference evidence="4 5" key="1">
    <citation type="submission" date="2019-07" db="EMBL/GenBank/DDBJ databases">
        <title>Genome assembly of Bacillus simplex strain GGC-P6A.</title>
        <authorList>
            <person name="Jennings M.E."/>
            <person name="Barton H.A."/>
        </authorList>
    </citation>
    <scope>NUCLEOTIDE SEQUENCE [LARGE SCALE GENOMIC DNA]</scope>
    <source>
        <strain evidence="4 5">GGC-P6A</strain>
    </source>
</reference>
<dbReference type="SUPFAM" id="SSF51338">
    <property type="entry name" value="Composite domain of metallo-dependent hydrolases"/>
    <property type="match status" value="1"/>
</dbReference>
<dbReference type="Pfam" id="PF01979">
    <property type="entry name" value="Amidohydro_1"/>
    <property type="match status" value="1"/>
</dbReference>
<evidence type="ECO:0000313" key="5">
    <source>
        <dbReference type="Proteomes" id="UP000317770"/>
    </source>
</evidence>
<dbReference type="GO" id="GO:0016810">
    <property type="term" value="F:hydrolase activity, acting on carbon-nitrogen (but not peptide) bonds"/>
    <property type="evidence" value="ECO:0007669"/>
    <property type="project" value="InterPro"/>
</dbReference>
<dbReference type="EMBL" id="VNKI01000014">
    <property type="protein sequence ID" value="TVX76664.1"/>
    <property type="molecule type" value="Genomic_DNA"/>
</dbReference>
<protein>
    <submittedName>
        <fullName evidence="4">Amidohydrolase family protein</fullName>
    </submittedName>
</protein>
<dbReference type="SUPFAM" id="SSF51556">
    <property type="entry name" value="Metallo-dependent hydrolases"/>
    <property type="match status" value="1"/>
</dbReference>
<keyword evidence="1 4" id="KW-0378">Hydrolase</keyword>
<evidence type="ECO:0000256" key="2">
    <source>
        <dbReference type="SAM" id="MobiDB-lite"/>
    </source>
</evidence>
<dbReference type="AlphaFoldDB" id="A0A8B5XRL9"/>
<dbReference type="GeneID" id="56474417"/>
<dbReference type="PANTHER" id="PTHR43794:SF11">
    <property type="entry name" value="AMIDOHYDROLASE-RELATED DOMAIN-CONTAINING PROTEIN"/>
    <property type="match status" value="1"/>
</dbReference>
<name>A0A8B5XRL9_9BACI</name>
<dbReference type="NCBIfam" id="NF004801">
    <property type="entry name" value="PRK06151.1"/>
    <property type="match status" value="1"/>
</dbReference>
<evidence type="ECO:0000313" key="4">
    <source>
        <dbReference type="EMBL" id="TVX76664.1"/>
    </source>
</evidence>
<gene>
    <name evidence="4" type="ORF">FQP34_24210</name>
</gene>
<sequence length="512" mass="57487">MKTKLKGRYVIGYDGYDHVILENAEIVYEKDTILYVGKNYPEEVDEVMDAGNAIISPGFIDLNALGDIDHDILHFEAGTDRQKNLLWSDKYIKSGHPELMIGEEEAFKSLYAYSQLILHGVTTAMPITSVFYKSWAETYDELAAAAEHAAGLGLRIYLGPSFQSGMRVVEPNGKIKLHWDEKAGEAGLRKAVEFVEKFDGAFEGMVRGMLAPERIESQTADQLKQIKYYSEKLDVPIKLHAAQGSFEFNTIWEAHHVTPIRYLYDLGFLGPRTGIPHAHFVSGYSKAKYGQGDDLALLRETNTTVIHCPLIIGRHGEALESFAKYKRAGINIALGTDTFPPDMFQNVRTGSMLSRMVEGETEGSVYADFFRSATLDAAAFLGRNDLGRIAAGAKADIIAIDLDGFHMGVIDDPIRTMFVSGSGRDVKLSIINGKVVMKDQIIPNLDLTEIKYKGQQYFTKMRRGYMERDYQELPEKELFKPSFKVVESIAIQKHKNQTSKENEKHSKDIRNE</sequence>
<dbReference type="Proteomes" id="UP000317770">
    <property type="component" value="Unassembled WGS sequence"/>
</dbReference>
<evidence type="ECO:0000256" key="1">
    <source>
        <dbReference type="ARBA" id="ARBA00022801"/>
    </source>
</evidence>
<dbReference type="InterPro" id="IPR050287">
    <property type="entry name" value="MTA/SAH_deaminase"/>
</dbReference>
<proteinExistence type="predicted"/>
<comment type="caution">
    <text evidence="4">The sequence shown here is derived from an EMBL/GenBank/DDBJ whole genome shotgun (WGS) entry which is preliminary data.</text>
</comment>
<dbReference type="PANTHER" id="PTHR43794">
    <property type="entry name" value="AMINOHYDROLASE SSNA-RELATED"/>
    <property type="match status" value="1"/>
</dbReference>
<dbReference type="InterPro" id="IPR032466">
    <property type="entry name" value="Metal_Hydrolase"/>
</dbReference>
<accession>A0A8B5XRL9</accession>